<dbReference type="RefSeq" id="WP_073101516.1">
    <property type="nucleotide sequence ID" value="NZ_FQXE01000001.1"/>
</dbReference>
<dbReference type="InterPro" id="IPR017871">
    <property type="entry name" value="ABC_transporter-like_CS"/>
</dbReference>
<dbReference type="InterPro" id="IPR013563">
    <property type="entry name" value="Oligopep_ABC_C"/>
</dbReference>
<reference evidence="7 8" key="1">
    <citation type="submission" date="2016-11" db="EMBL/GenBank/DDBJ databases">
        <authorList>
            <person name="Jaros S."/>
            <person name="Januszkiewicz K."/>
            <person name="Wedrychowicz H."/>
        </authorList>
    </citation>
    <scope>NUCLEOTIDE SEQUENCE [LARGE SCALE GENOMIC DNA]</scope>
    <source>
        <strain evidence="7 8">CGMCC 1.10190</strain>
    </source>
</reference>
<dbReference type="GO" id="GO:0055085">
    <property type="term" value="P:transmembrane transport"/>
    <property type="evidence" value="ECO:0007669"/>
    <property type="project" value="UniProtKB-ARBA"/>
</dbReference>
<dbReference type="InterPro" id="IPR003439">
    <property type="entry name" value="ABC_transporter-like_ATP-bd"/>
</dbReference>
<dbReference type="AlphaFoldDB" id="A0A1M5NK39"/>
<dbReference type="FunFam" id="3.40.50.300:FF:000016">
    <property type="entry name" value="Oligopeptide ABC transporter ATP-binding component"/>
    <property type="match status" value="1"/>
</dbReference>
<evidence type="ECO:0000313" key="8">
    <source>
        <dbReference type="Proteomes" id="UP000184226"/>
    </source>
</evidence>
<keyword evidence="4" id="KW-0547">Nucleotide-binding</keyword>
<keyword evidence="5 7" id="KW-0067">ATP-binding</keyword>
<dbReference type="STRING" id="658167.SAMN04488135_101550"/>
<dbReference type="InterPro" id="IPR003593">
    <property type="entry name" value="AAA+_ATPase"/>
</dbReference>
<dbReference type="SUPFAM" id="SSF52540">
    <property type="entry name" value="P-loop containing nucleoside triphosphate hydrolases"/>
    <property type="match status" value="1"/>
</dbReference>
<dbReference type="PROSITE" id="PS00211">
    <property type="entry name" value="ABC_TRANSPORTER_1"/>
    <property type="match status" value="1"/>
</dbReference>
<evidence type="ECO:0000256" key="4">
    <source>
        <dbReference type="ARBA" id="ARBA00022741"/>
    </source>
</evidence>
<comment type="similarity">
    <text evidence="1">Belongs to the ABC transporter superfamily.</text>
</comment>
<dbReference type="SMART" id="SM00382">
    <property type="entry name" value="AAA"/>
    <property type="match status" value="1"/>
</dbReference>
<name>A0A1M5NK39_9BURK</name>
<dbReference type="CDD" id="cd03257">
    <property type="entry name" value="ABC_NikE_OppD_transporters"/>
    <property type="match status" value="1"/>
</dbReference>
<accession>A0A1M5NK39</accession>
<dbReference type="InterPro" id="IPR027417">
    <property type="entry name" value="P-loop_NTPase"/>
</dbReference>
<sequence>MPLLCVDNLHVRYASGGKILRTVDGVSLRIEKGETVGLVGESGCGKTTLGRSLLRLVPSSEGEIRVDDVDISRFNAKAMRPYRKRLQMVFQDPGGSLNPRQTILTLLDTALKANGFPSRGERRELARDIIVRVGLAESALDRRPHEFSGGQRQRIAIARALVLRPELIVCDEPVSALDVSIQAQILNLLLRVKRELNLSYLFISHDLSVVRYFCDRVMVMYLGRVVESADVHVLWREPCHPYTRALIEAVPSTDLARRRLGTSIKGDLQSVAEQPQGCRFLSRCPQAAERCAWESPALRPVAENQYVACHFA</sequence>
<evidence type="ECO:0000259" key="6">
    <source>
        <dbReference type="PROSITE" id="PS50893"/>
    </source>
</evidence>
<dbReference type="InterPro" id="IPR050319">
    <property type="entry name" value="ABC_transp_ATP-bind"/>
</dbReference>
<dbReference type="OrthoDB" id="9802772at2"/>
<dbReference type="NCBIfam" id="TIGR01727">
    <property type="entry name" value="oligo_HPY"/>
    <property type="match status" value="1"/>
</dbReference>
<evidence type="ECO:0000313" key="7">
    <source>
        <dbReference type="EMBL" id="SHG89872.1"/>
    </source>
</evidence>
<dbReference type="Proteomes" id="UP000184226">
    <property type="component" value="Unassembled WGS sequence"/>
</dbReference>
<dbReference type="GO" id="GO:0005524">
    <property type="term" value="F:ATP binding"/>
    <property type="evidence" value="ECO:0007669"/>
    <property type="project" value="UniProtKB-KW"/>
</dbReference>
<dbReference type="PROSITE" id="PS50893">
    <property type="entry name" value="ABC_TRANSPORTER_2"/>
    <property type="match status" value="1"/>
</dbReference>
<protein>
    <submittedName>
        <fullName evidence="7">Peptide/nickel transport system ATP-binding protein</fullName>
    </submittedName>
</protein>
<dbReference type="EMBL" id="FQXE01000001">
    <property type="protein sequence ID" value="SHG89872.1"/>
    <property type="molecule type" value="Genomic_DNA"/>
</dbReference>
<dbReference type="GO" id="GO:0016887">
    <property type="term" value="F:ATP hydrolysis activity"/>
    <property type="evidence" value="ECO:0007669"/>
    <property type="project" value="InterPro"/>
</dbReference>
<dbReference type="PANTHER" id="PTHR43776">
    <property type="entry name" value="TRANSPORT ATP-BINDING PROTEIN"/>
    <property type="match status" value="1"/>
</dbReference>
<dbReference type="GO" id="GO:0015833">
    <property type="term" value="P:peptide transport"/>
    <property type="evidence" value="ECO:0007669"/>
    <property type="project" value="InterPro"/>
</dbReference>
<proteinExistence type="inferred from homology"/>
<keyword evidence="8" id="KW-1185">Reference proteome</keyword>
<evidence type="ECO:0000256" key="3">
    <source>
        <dbReference type="ARBA" id="ARBA00022475"/>
    </source>
</evidence>
<keyword evidence="2" id="KW-0813">Transport</keyword>
<evidence type="ECO:0000256" key="1">
    <source>
        <dbReference type="ARBA" id="ARBA00005417"/>
    </source>
</evidence>
<gene>
    <name evidence="7" type="ORF">SAMN04488135_101550</name>
</gene>
<evidence type="ECO:0000256" key="2">
    <source>
        <dbReference type="ARBA" id="ARBA00022448"/>
    </source>
</evidence>
<dbReference type="Pfam" id="PF00005">
    <property type="entry name" value="ABC_tran"/>
    <property type="match status" value="1"/>
</dbReference>
<organism evidence="7 8">
    <name type="scientific">Pollutimonas bauzanensis</name>
    <dbReference type="NCBI Taxonomy" id="658167"/>
    <lineage>
        <taxon>Bacteria</taxon>
        <taxon>Pseudomonadati</taxon>
        <taxon>Pseudomonadota</taxon>
        <taxon>Betaproteobacteria</taxon>
        <taxon>Burkholderiales</taxon>
        <taxon>Alcaligenaceae</taxon>
        <taxon>Pollutimonas</taxon>
    </lineage>
</organism>
<evidence type="ECO:0000256" key="5">
    <source>
        <dbReference type="ARBA" id="ARBA00022840"/>
    </source>
</evidence>
<dbReference type="Pfam" id="PF08352">
    <property type="entry name" value="oligo_HPY"/>
    <property type="match status" value="1"/>
</dbReference>
<feature type="domain" description="ABC transporter" evidence="6">
    <location>
        <begin position="4"/>
        <end position="247"/>
    </location>
</feature>
<keyword evidence="3" id="KW-0472">Membrane</keyword>
<dbReference type="PANTHER" id="PTHR43776:SF7">
    <property type="entry name" value="D,D-DIPEPTIDE TRANSPORT ATP-BINDING PROTEIN DDPF-RELATED"/>
    <property type="match status" value="1"/>
</dbReference>
<keyword evidence="3" id="KW-1003">Cell membrane</keyword>
<dbReference type="Gene3D" id="3.40.50.300">
    <property type="entry name" value="P-loop containing nucleotide triphosphate hydrolases"/>
    <property type="match status" value="1"/>
</dbReference>